<feature type="region of interest" description="Disordered" evidence="1">
    <location>
        <begin position="1"/>
        <end position="54"/>
    </location>
</feature>
<sequence>MLQDARPSVHDETSAMQSVTRSQSRATSGSRTDLSTDDEANIKAKQASRSGKVKKSVRVFPACARRTFVAYCCRGCGSELL</sequence>
<dbReference type="WBParaSite" id="PEQ_0000103401-mRNA-1">
    <property type="protein sequence ID" value="PEQ_0000103401-mRNA-1"/>
    <property type="gene ID" value="PEQ_0000103401"/>
</dbReference>
<keyword evidence="2" id="KW-1185">Reference proteome</keyword>
<evidence type="ECO:0000256" key="1">
    <source>
        <dbReference type="SAM" id="MobiDB-lite"/>
    </source>
</evidence>
<reference evidence="3" key="1">
    <citation type="submission" date="2022-11" db="UniProtKB">
        <authorList>
            <consortium name="WormBaseParasite"/>
        </authorList>
    </citation>
    <scope>IDENTIFICATION</scope>
</reference>
<protein>
    <submittedName>
        <fullName evidence="3">Uncharacterized protein</fullName>
    </submittedName>
</protein>
<organism evidence="2 3">
    <name type="scientific">Parascaris equorum</name>
    <name type="common">Equine roundworm</name>
    <dbReference type="NCBI Taxonomy" id="6256"/>
    <lineage>
        <taxon>Eukaryota</taxon>
        <taxon>Metazoa</taxon>
        <taxon>Ecdysozoa</taxon>
        <taxon>Nematoda</taxon>
        <taxon>Chromadorea</taxon>
        <taxon>Rhabditida</taxon>
        <taxon>Spirurina</taxon>
        <taxon>Ascaridomorpha</taxon>
        <taxon>Ascaridoidea</taxon>
        <taxon>Ascarididae</taxon>
        <taxon>Parascaris</taxon>
    </lineage>
</organism>
<evidence type="ECO:0000313" key="2">
    <source>
        <dbReference type="Proteomes" id="UP000887564"/>
    </source>
</evidence>
<name>A0A914R356_PAREQ</name>
<dbReference type="AlphaFoldDB" id="A0A914R356"/>
<feature type="compositionally biased region" description="Polar residues" evidence="1">
    <location>
        <begin position="14"/>
        <end position="33"/>
    </location>
</feature>
<proteinExistence type="predicted"/>
<evidence type="ECO:0000313" key="3">
    <source>
        <dbReference type="WBParaSite" id="PEQ_0000103401-mRNA-1"/>
    </source>
</evidence>
<dbReference type="Proteomes" id="UP000887564">
    <property type="component" value="Unplaced"/>
</dbReference>
<accession>A0A914R356</accession>